<comment type="subcellular location">
    <subcellularLocation>
        <location evidence="1">Cytoplasm</location>
    </subcellularLocation>
</comment>
<keyword evidence="8" id="KW-0949">S-adenosyl-L-methionine</keyword>
<dbReference type="InterPro" id="IPR015947">
    <property type="entry name" value="PUA-like_sf"/>
</dbReference>
<evidence type="ECO:0000259" key="11">
    <source>
        <dbReference type="Pfam" id="PF04452"/>
    </source>
</evidence>
<proteinExistence type="inferred from homology"/>
<dbReference type="Pfam" id="PF20260">
    <property type="entry name" value="PUA_4"/>
    <property type="match status" value="1"/>
</dbReference>
<organism evidence="13">
    <name type="scientific">freshwater metagenome</name>
    <dbReference type="NCBI Taxonomy" id="449393"/>
    <lineage>
        <taxon>unclassified sequences</taxon>
        <taxon>metagenomes</taxon>
        <taxon>ecological metagenomes</taxon>
    </lineage>
</organism>
<dbReference type="AlphaFoldDB" id="A0A6J7DZM8"/>
<evidence type="ECO:0000256" key="10">
    <source>
        <dbReference type="ARBA" id="ARBA00047944"/>
    </source>
</evidence>
<feature type="domain" description="Ribosomal RNA small subunit methyltransferase E methyltransferase" evidence="11">
    <location>
        <begin position="77"/>
        <end position="220"/>
    </location>
</feature>
<dbReference type="EC" id="2.1.1.193" evidence="3"/>
<name>A0A6J7DZM8_9ZZZZ</name>
<dbReference type="EMBL" id="CAFBLP010000023">
    <property type="protein sequence ID" value="CAB4876242.1"/>
    <property type="molecule type" value="Genomic_DNA"/>
</dbReference>
<dbReference type="GO" id="GO:0070042">
    <property type="term" value="F:rRNA (uridine-N3-)-methyltransferase activity"/>
    <property type="evidence" value="ECO:0007669"/>
    <property type="project" value="TreeGrafter"/>
</dbReference>
<evidence type="ECO:0000313" key="13">
    <source>
        <dbReference type="EMBL" id="CAB4876242.1"/>
    </source>
</evidence>
<gene>
    <name evidence="13" type="ORF">UFOPK3376_01141</name>
</gene>
<comment type="function">
    <text evidence="9">Specifically methylates the N3 position of the uracil ring of uridine 1498 (m3U1498) in 16S rRNA. Acts on the fully assembled 30S ribosomal subunit.</text>
</comment>
<dbReference type="SUPFAM" id="SSF88697">
    <property type="entry name" value="PUA domain-like"/>
    <property type="match status" value="1"/>
</dbReference>
<evidence type="ECO:0000259" key="12">
    <source>
        <dbReference type="Pfam" id="PF20260"/>
    </source>
</evidence>
<reference evidence="13" key="1">
    <citation type="submission" date="2020-05" db="EMBL/GenBank/DDBJ databases">
        <authorList>
            <person name="Chiriac C."/>
            <person name="Salcher M."/>
            <person name="Ghai R."/>
            <person name="Kavagutti S V."/>
        </authorList>
    </citation>
    <scope>NUCLEOTIDE SEQUENCE</scope>
</reference>
<dbReference type="InterPro" id="IPR029028">
    <property type="entry name" value="Alpha/beta_knot_MTases"/>
</dbReference>
<comment type="catalytic activity">
    <reaction evidence="10">
        <text>uridine(1498) in 16S rRNA + S-adenosyl-L-methionine = N(3)-methyluridine(1498) in 16S rRNA + S-adenosyl-L-homocysteine + H(+)</text>
        <dbReference type="Rhea" id="RHEA:42920"/>
        <dbReference type="Rhea" id="RHEA-COMP:10283"/>
        <dbReference type="Rhea" id="RHEA-COMP:10284"/>
        <dbReference type="ChEBI" id="CHEBI:15378"/>
        <dbReference type="ChEBI" id="CHEBI:57856"/>
        <dbReference type="ChEBI" id="CHEBI:59789"/>
        <dbReference type="ChEBI" id="CHEBI:65315"/>
        <dbReference type="ChEBI" id="CHEBI:74502"/>
        <dbReference type="EC" id="2.1.1.193"/>
    </reaction>
</comment>
<evidence type="ECO:0000256" key="9">
    <source>
        <dbReference type="ARBA" id="ARBA00025699"/>
    </source>
</evidence>
<keyword evidence="4" id="KW-0963">Cytoplasm</keyword>
<evidence type="ECO:0000256" key="2">
    <source>
        <dbReference type="ARBA" id="ARBA00005528"/>
    </source>
</evidence>
<evidence type="ECO:0000256" key="7">
    <source>
        <dbReference type="ARBA" id="ARBA00022679"/>
    </source>
</evidence>
<dbReference type="SUPFAM" id="SSF75217">
    <property type="entry name" value="alpha/beta knot"/>
    <property type="match status" value="1"/>
</dbReference>
<evidence type="ECO:0000256" key="8">
    <source>
        <dbReference type="ARBA" id="ARBA00022691"/>
    </source>
</evidence>
<evidence type="ECO:0000256" key="1">
    <source>
        <dbReference type="ARBA" id="ARBA00004496"/>
    </source>
</evidence>
<dbReference type="InterPro" id="IPR006700">
    <property type="entry name" value="RsmE"/>
</dbReference>
<sequence>MNHELRRSAAHVFVESLAAPTLNDDDQHHLVRVLRLRAGEVVSASDGHGGWRMCRFAGGDVLEPDTEIAHSAAALAPITIGFALPKGDRPEWIVQKLTEIGADRLVVLHAERSVVRWDADRSERNLVKLRRVAREASMQSRRVWLPVIEGPCALSVVAGGGAIALAEPEGEPLSLATPTVLIGPEGGWSPDELGAHRRHVRLGSTILRVETAALVAAARLVALRDDAFTA</sequence>
<keyword evidence="7" id="KW-0808">Transferase</keyword>
<feature type="domain" description="Ribosomal RNA small subunit methyltransferase E PUA-like" evidence="12">
    <location>
        <begin position="22"/>
        <end position="56"/>
    </location>
</feature>
<dbReference type="PANTHER" id="PTHR30027:SF3">
    <property type="entry name" value="16S RRNA (URACIL(1498)-N(3))-METHYLTRANSFERASE"/>
    <property type="match status" value="1"/>
</dbReference>
<evidence type="ECO:0000256" key="3">
    <source>
        <dbReference type="ARBA" id="ARBA00012328"/>
    </source>
</evidence>
<protein>
    <recommendedName>
        <fullName evidence="3">16S rRNA (uracil(1498)-N(3))-methyltransferase</fullName>
        <ecNumber evidence="3">2.1.1.193</ecNumber>
    </recommendedName>
</protein>
<dbReference type="PIRSF" id="PIRSF015601">
    <property type="entry name" value="MTase_slr0722"/>
    <property type="match status" value="1"/>
</dbReference>
<dbReference type="InterPro" id="IPR046887">
    <property type="entry name" value="RsmE_PUA-like"/>
</dbReference>
<accession>A0A6J7DZM8</accession>
<comment type="similarity">
    <text evidence="2">Belongs to the RNA methyltransferase RsmE family.</text>
</comment>
<dbReference type="NCBIfam" id="TIGR00046">
    <property type="entry name" value="RsmE family RNA methyltransferase"/>
    <property type="match status" value="1"/>
</dbReference>
<dbReference type="InterPro" id="IPR029026">
    <property type="entry name" value="tRNA_m1G_MTases_N"/>
</dbReference>
<dbReference type="GO" id="GO:0070475">
    <property type="term" value="P:rRNA base methylation"/>
    <property type="evidence" value="ECO:0007669"/>
    <property type="project" value="TreeGrafter"/>
</dbReference>
<evidence type="ECO:0000256" key="6">
    <source>
        <dbReference type="ARBA" id="ARBA00022603"/>
    </source>
</evidence>
<evidence type="ECO:0000256" key="5">
    <source>
        <dbReference type="ARBA" id="ARBA00022552"/>
    </source>
</evidence>
<dbReference type="CDD" id="cd18084">
    <property type="entry name" value="RsmE-like"/>
    <property type="match status" value="1"/>
</dbReference>
<dbReference type="Pfam" id="PF04452">
    <property type="entry name" value="Methyltrans_RNA"/>
    <property type="match status" value="1"/>
</dbReference>
<dbReference type="PANTHER" id="PTHR30027">
    <property type="entry name" value="RIBOSOMAL RNA SMALL SUBUNIT METHYLTRANSFERASE E"/>
    <property type="match status" value="1"/>
</dbReference>
<keyword evidence="6" id="KW-0489">Methyltransferase</keyword>
<keyword evidence="5" id="KW-0698">rRNA processing</keyword>
<evidence type="ECO:0000256" key="4">
    <source>
        <dbReference type="ARBA" id="ARBA00022490"/>
    </source>
</evidence>
<dbReference type="Gene3D" id="3.40.1280.10">
    <property type="match status" value="1"/>
</dbReference>
<dbReference type="InterPro" id="IPR046886">
    <property type="entry name" value="RsmE_MTase_dom"/>
</dbReference>
<dbReference type="GO" id="GO:0005737">
    <property type="term" value="C:cytoplasm"/>
    <property type="evidence" value="ECO:0007669"/>
    <property type="project" value="UniProtKB-SubCell"/>
</dbReference>